<dbReference type="EMBL" id="UINC01010145">
    <property type="protein sequence ID" value="SVA45244.1"/>
    <property type="molecule type" value="Genomic_DNA"/>
</dbReference>
<accession>A0A381VYB6</accession>
<sequence>MMDNDSQRPQHRQVSSTKPWLLVVMVDGSHSMGADWGGTKRPMSGIVEQAVNQLLYDMALNYSTSEGTDEAALKDRIHLRLLVYSGEDDVDDPIPLPQGSSYLCASGDEGWVRNYSDLHHYPLSSPAEIPRWFEITPEGRTPMLMAFRTARSVIEQHISDYPDSFSPVVLNVSDGEPTDCGDPIDWELLVSECDSIRSLGSEGNRPIICNVHLDPMGQSSPSLYPAEPPLVGGVESGLWLASSKIPGHIAPLVPGDAHRDELNERRFFVFNSDLIHFHEFLNFSTLLTHRQGQDPPAPTAFVLDVDFTEEE</sequence>
<dbReference type="InterPro" id="IPR036465">
    <property type="entry name" value="vWFA_dom_sf"/>
</dbReference>
<protein>
    <recommendedName>
        <fullName evidence="2">VWFA domain-containing protein</fullName>
    </recommendedName>
</protein>
<proteinExistence type="predicted"/>
<dbReference type="Gene3D" id="3.40.50.410">
    <property type="entry name" value="von Willebrand factor, type A domain"/>
    <property type="match status" value="1"/>
</dbReference>
<name>A0A381VYB6_9ZZZZ</name>
<organism evidence="1">
    <name type="scientific">marine metagenome</name>
    <dbReference type="NCBI Taxonomy" id="408172"/>
    <lineage>
        <taxon>unclassified sequences</taxon>
        <taxon>metagenomes</taxon>
        <taxon>ecological metagenomes</taxon>
    </lineage>
</organism>
<dbReference type="AlphaFoldDB" id="A0A381VYB6"/>
<evidence type="ECO:0000313" key="1">
    <source>
        <dbReference type="EMBL" id="SVA45244.1"/>
    </source>
</evidence>
<reference evidence="1" key="1">
    <citation type="submission" date="2018-05" db="EMBL/GenBank/DDBJ databases">
        <authorList>
            <person name="Lanie J.A."/>
            <person name="Ng W.-L."/>
            <person name="Kazmierczak K.M."/>
            <person name="Andrzejewski T.M."/>
            <person name="Davidsen T.M."/>
            <person name="Wayne K.J."/>
            <person name="Tettelin H."/>
            <person name="Glass J.I."/>
            <person name="Rusch D."/>
            <person name="Podicherti R."/>
            <person name="Tsui H.-C.T."/>
            <person name="Winkler M.E."/>
        </authorList>
    </citation>
    <scope>NUCLEOTIDE SEQUENCE</scope>
</reference>
<gene>
    <name evidence="1" type="ORF">METZ01_LOCUS98098</name>
</gene>
<evidence type="ECO:0008006" key="2">
    <source>
        <dbReference type="Google" id="ProtNLM"/>
    </source>
</evidence>
<dbReference type="SUPFAM" id="SSF53300">
    <property type="entry name" value="vWA-like"/>
    <property type="match status" value="1"/>
</dbReference>